<protein>
    <submittedName>
        <fullName evidence="5">Phosphoenolpyruvate synthase regulatory protein</fullName>
    </submittedName>
</protein>
<gene>
    <name evidence="5" type="ORF">MNBD_ALPHA03-246</name>
</gene>
<accession>A0A3B1BQV5</accession>
<dbReference type="GO" id="GO:0005524">
    <property type="term" value="F:ATP binding"/>
    <property type="evidence" value="ECO:0007669"/>
    <property type="project" value="InterPro"/>
</dbReference>
<keyword evidence="2" id="KW-0808">Transferase</keyword>
<dbReference type="EMBL" id="UOFW01000244">
    <property type="protein sequence ID" value="VAX08695.1"/>
    <property type="molecule type" value="Genomic_DNA"/>
</dbReference>
<dbReference type="GO" id="GO:0004674">
    <property type="term" value="F:protein serine/threonine kinase activity"/>
    <property type="evidence" value="ECO:0007669"/>
    <property type="project" value="UniProtKB-KW"/>
</dbReference>
<name>A0A3B1BQV5_9ZZZZ</name>
<keyword evidence="4" id="KW-0418">Kinase</keyword>
<dbReference type="NCBIfam" id="NF003742">
    <property type="entry name" value="PRK05339.1"/>
    <property type="match status" value="1"/>
</dbReference>
<dbReference type="Pfam" id="PF03618">
    <property type="entry name" value="Kinase-PPPase"/>
    <property type="match status" value="1"/>
</dbReference>
<evidence type="ECO:0000256" key="3">
    <source>
        <dbReference type="ARBA" id="ARBA00022741"/>
    </source>
</evidence>
<dbReference type="PANTHER" id="PTHR31756">
    <property type="entry name" value="PYRUVATE, PHOSPHATE DIKINASE REGULATORY PROTEIN 1, CHLOROPLASTIC"/>
    <property type="match status" value="1"/>
</dbReference>
<keyword evidence="5" id="KW-0670">Pyruvate</keyword>
<evidence type="ECO:0000313" key="5">
    <source>
        <dbReference type="EMBL" id="VAX08695.1"/>
    </source>
</evidence>
<reference evidence="5" key="1">
    <citation type="submission" date="2018-06" db="EMBL/GenBank/DDBJ databases">
        <authorList>
            <person name="Zhirakovskaya E."/>
        </authorList>
    </citation>
    <scope>NUCLEOTIDE SEQUENCE</scope>
</reference>
<keyword evidence="3" id="KW-0547">Nucleotide-binding</keyword>
<evidence type="ECO:0000256" key="1">
    <source>
        <dbReference type="ARBA" id="ARBA00022527"/>
    </source>
</evidence>
<dbReference type="AlphaFoldDB" id="A0A3B1BQV5"/>
<proteinExistence type="inferred from homology"/>
<evidence type="ECO:0000256" key="4">
    <source>
        <dbReference type="ARBA" id="ARBA00022777"/>
    </source>
</evidence>
<sequence>MKEIYLHLVSDATGDTLEQVAKAALAQFPEIKAKKHYWPMVRTARHMGRLIPEFKEKPGIVMFTLVNSDIEQVLIEACEENHWPYISVLHSIIRELGHHLGQKSIARPGLQHKMNDEYFARIDAMQYTLMHDDGQNPQGIKSADIVLLGVSRTSKTPTSIYLANKGMKTANIPIVPDQALPRELDDLGGKFVVGLINSVDRLVQIRRNRLLSLKEEKETTYVNEESIKKEVQQARRLFSGRGWPVIDVTRRSIEETAGAIMNLKYRFDDEKEKRDVTDSGIS</sequence>
<organism evidence="5">
    <name type="scientific">hydrothermal vent metagenome</name>
    <dbReference type="NCBI Taxonomy" id="652676"/>
    <lineage>
        <taxon>unclassified sequences</taxon>
        <taxon>metagenomes</taxon>
        <taxon>ecological metagenomes</taxon>
    </lineage>
</organism>
<dbReference type="InterPro" id="IPR026565">
    <property type="entry name" value="PPDK_reg"/>
</dbReference>
<evidence type="ECO:0000256" key="2">
    <source>
        <dbReference type="ARBA" id="ARBA00022679"/>
    </source>
</evidence>
<keyword evidence="1" id="KW-0723">Serine/threonine-protein kinase</keyword>
<dbReference type="InterPro" id="IPR005177">
    <property type="entry name" value="Kinase-pyrophosphorylase"/>
</dbReference>
<dbReference type="PANTHER" id="PTHR31756:SF3">
    <property type="entry name" value="PYRUVATE, PHOSPHATE DIKINASE REGULATORY PROTEIN 1, CHLOROPLASTIC"/>
    <property type="match status" value="1"/>
</dbReference>
<dbReference type="HAMAP" id="MF_00921">
    <property type="entry name" value="PDRP"/>
    <property type="match status" value="1"/>
</dbReference>